<reference evidence="4 5" key="1">
    <citation type="submission" date="2024-05" db="EMBL/GenBank/DDBJ databases">
        <authorList>
            <person name="Wallberg A."/>
        </authorList>
    </citation>
    <scope>NUCLEOTIDE SEQUENCE [LARGE SCALE GENOMIC DNA]</scope>
</reference>
<feature type="transmembrane region" description="Helical" evidence="2">
    <location>
        <begin position="323"/>
        <end position="346"/>
    </location>
</feature>
<dbReference type="InterPro" id="IPR004302">
    <property type="entry name" value="Cellulose/chitin-bd_N"/>
</dbReference>
<keyword evidence="2" id="KW-1133">Transmembrane helix</keyword>
<dbReference type="PANTHER" id="PTHR21113:SF4">
    <property type="entry name" value="CHITIN-BINDING TYPE-4 DOMAIN-CONTAINING PROTEIN"/>
    <property type="match status" value="1"/>
</dbReference>
<name>A0AAV2PL82_MEGNR</name>
<evidence type="ECO:0000313" key="5">
    <source>
        <dbReference type="Proteomes" id="UP001497623"/>
    </source>
</evidence>
<organism evidence="4 5">
    <name type="scientific">Meganyctiphanes norvegica</name>
    <name type="common">Northern krill</name>
    <name type="synonym">Thysanopoda norvegica</name>
    <dbReference type="NCBI Taxonomy" id="48144"/>
    <lineage>
        <taxon>Eukaryota</taxon>
        <taxon>Metazoa</taxon>
        <taxon>Ecdysozoa</taxon>
        <taxon>Arthropoda</taxon>
        <taxon>Crustacea</taxon>
        <taxon>Multicrustacea</taxon>
        <taxon>Malacostraca</taxon>
        <taxon>Eumalacostraca</taxon>
        <taxon>Eucarida</taxon>
        <taxon>Euphausiacea</taxon>
        <taxon>Euphausiidae</taxon>
        <taxon>Meganyctiphanes</taxon>
    </lineage>
</organism>
<evidence type="ECO:0000259" key="3">
    <source>
        <dbReference type="Pfam" id="PF03067"/>
    </source>
</evidence>
<feature type="non-terminal residue" evidence="4">
    <location>
        <position position="1"/>
    </location>
</feature>
<dbReference type="AlphaFoldDB" id="A0AAV2PL82"/>
<keyword evidence="2" id="KW-0812">Transmembrane</keyword>
<feature type="region of interest" description="Disordered" evidence="1">
    <location>
        <begin position="384"/>
        <end position="419"/>
    </location>
</feature>
<comment type="caution">
    <text evidence="4">The sequence shown here is derived from an EMBL/GenBank/DDBJ whole genome shotgun (WGS) entry which is preliminary data.</text>
</comment>
<keyword evidence="2" id="KW-0472">Membrane</keyword>
<feature type="domain" description="Chitin-binding type-4" evidence="3">
    <location>
        <begin position="39"/>
        <end position="227"/>
    </location>
</feature>
<accession>A0AAV2PL82</accession>
<keyword evidence="5" id="KW-1185">Reference proteome</keyword>
<sequence length="447" mass="49719">RHQFHLEAAMISRAVVVRWTSVAALLSFLSWAPMQIQGHGRLIQPPSRSSAWRYGFTTPPNYNDHELYCGGYSRQWNINGGKCGPCGDPWDSPQPRLNEGGGKYGLGVIVEEWKAGQVVQLGVELTANHMGYFEFRLCPHNNPRYPVADECLDANVLKRADGSGHRYYPGPGAKKFYSNYRLPSDITCKQCVLQWRYVCGNNWGKCENGTGMVGCGPQEEFRACADVRIKASDGTHIPIPEYPDIIDPEIIKPEIIKPEIIKPEIIKPEIIKPEITKPEIIDPEFIDPDSPDYNEVDVDTQKAGTTTQKPVQRKGEPNHVGHIVAITLAFLLTLAVIFGFIIYFYWARDAVKSLLKRWKNSNEPQSICPSIILPHKTSILTISGPIGAPPPIPPRRQKPGDLSAEPTSPPPRPIRNISSPMSVTINGVQIPAEGTMSTHTKLHVPDE</sequence>
<evidence type="ECO:0000313" key="4">
    <source>
        <dbReference type="EMBL" id="CAL4060793.1"/>
    </source>
</evidence>
<evidence type="ECO:0000256" key="1">
    <source>
        <dbReference type="SAM" id="MobiDB-lite"/>
    </source>
</evidence>
<dbReference type="Proteomes" id="UP001497623">
    <property type="component" value="Unassembled WGS sequence"/>
</dbReference>
<dbReference type="Pfam" id="PF03067">
    <property type="entry name" value="LPMO_10"/>
    <property type="match status" value="1"/>
</dbReference>
<proteinExistence type="predicted"/>
<dbReference type="PANTHER" id="PTHR21113">
    <property type="entry name" value="AGAP001705-PA"/>
    <property type="match status" value="1"/>
</dbReference>
<evidence type="ECO:0000256" key="2">
    <source>
        <dbReference type="SAM" id="Phobius"/>
    </source>
</evidence>
<gene>
    <name evidence="4" type="ORF">MNOR_LOCUS1552</name>
</gene>
<dbReference type="EMBL" id="CAXKWB010000414">
    <property type="protein sequence ID" value="CAL4060793.1"/>
    <property type="molecule type" value="Genomic_DNA"/>
</dbReference>
<protein>
    <recommendedName>
        <fullName evidence="3">Chitin-binding type-4 domain-containing protein</fullName>
    </recommendedName>
</protein>